<sequence>MTRLSAPGTRVLLIGTGTHGAASGLPPVPAVMGTLADLGQVLVERCGLAEENLRVIRDPANPTELGIAIAQEAERAEDVLWVYYVGHGLVNPAGELYLATVATDSRPGWVAYTALAYTAVRGSLLQTAARSIVVVLDCCFSGRAVDVLGSAEEQEVDLARVLPSAPSREHPSWRNRPNGPRSTSATTGRAAICSRTTAARPPGSSRTS</sequence>
<evidence type="ECO:0000256" key="1">
    <source>
        <dbReference type="SAM" id="MobiDB-lite"/>
    </source>
</evidence>
<dbReference type="Gene3D" id="3.40.50.1460">
    <property type="match status" value="1"/>
</dbReference>
<evidence type="ECO:0000313" key="2">
    <source>
        <dbReference type="EMBL" id="ABW96535.1"/>
    </source>
</evidence>
<accession>C0SMV6</accession>
<dbReference type="AlphaFoldDB" id="C0SMV6"/>
<dbReference type="EMBL" id="EF990140">
    <property type="protein sequence ID" value="ABW96535.1"/>
    <property type="molecule type" value="Genomic_DNA"/>
</dbReference>
<protein>
    <recommendedName>
        <fullName evidence="3">Caspase domain-containing protein</fullName>
    </recommendedName>
</protein>
<proteinExistence type="predicted"/>
<name>C0SMV6_9ACTN</name>
<evidence type="ECO:0008006" key="3">
    <source>
        <dbReference type="Google" id="ProtNLM"/>
    </source>
</evidence>
<organism evidence="2">
    <name type="scientific">Streptomyces spiroverticillatus</name>
    <dbReference type="NCBI Taxonomy" id="67366"/>
    <lineage>
        <taxon>Bacteria</taxon>
        <taxon>Bacillati</taxon>
        <taxon>Actinomycetota</taxon>
        <taxon>Actinomycetes</taxon>
        <taxon>Kitasatosporales</taxon>
        <taxon>Streptomycetaceae</taxon>
        <taxon>Streptomyces</taxon>
    </lineage>
</organism>
<feature type="region of interest" description="Disordered" evidence="1">
    <location>
        <begin position="163"/>
        <end position="208"/>
    </location>
</feature>
<reference evidence="2" key="1">
    <citation type="journal article" date="2006" name="J. Bacteriol.">
        <title>Utilization of the methoxymalonyl-acyl carrier protein biosynthesis locus for cloning of the tautomycin biosynthetic gene cluster from Streptomyces spiroverticillatus.</title>
        <authorList>
            <person name="Li W."/>
            <person name="Ju J."/>
            <person name="Osada H."/>
            <person name="Shen B."/>
        </authorList>
    </citation>
    <scope>NUCLEOTIDE SEQUENCE</scope>
</reference>
<reference evidence="2" key="2">
    <citation type="journal article" date="2008" name="J. Biol. Chem.">
        <title>Characterization of the tautomycin biosynthetic gene cluster from Streptomyces spiroverticillatus unveiling new insights into dialkylmaleic anhydride and polyketide biosynthesis.</title>
        <authorList>
            <person name="Li W."/>
            <person name="Ju J."/>
            <person name="Rajski S.R."/>
            <person name="Osada H."/>
            <person name="Shen B."/>
        </authorList>
    </citation>
    <scope>NUCLEOTIDE SEQUENCE</scope>
</reference>
<dbReference type="NCBIfam" id="NF047832">
    <property type="entry name" value="caspase_w_EACC1"/>
    <property type="match status" value="1"/>
</dbReference>